<name>A0A918Q0P2_9CAUL</name>
<accession>A0A918Q0P2</accession>
<evidence type="ECO:0000313" key="2">
    <source>
        <dbReference type="EMBL" id="GGZ29648.1"/>
    </source>
</evidence>
<dbReference type="Gene3D" id="2.30.30.40">
    <property type="entry name" value="SH3 Domains"/>
    <property type="match status" value="1"/>
</dbReference>
<protein>
    <recommendedName>
        <fullName evidence="4">Curli biogenesis system outer membrane secretion channel CsgG</fullName>
    </recommendedName>
</protein>
<dbReference type="EMBL" id="BMZB01000001">
    <property type="protein sequence ID" value="GGZ29648.1"/>
    <property type="molecule type" value="Genomic_DNA"/>
</dbReference>
<dbReference type="Proteomes" id="UP000662572">
    <property type="component" value="Unassembled WGS sequence"/>
</dbReference>
<reference evidence="2" key="1">
    <citation type="journal article" date="2014" name="Int. J. Syst. Evol. Microbiol.">
        <title>Complete genome sequence of Corynebacterium casei LMG S-19264T (=DSM 44701T), isolated from a smear-ripened cheese.</title>
        <authorList>
            <consortium name="US DOE Joint Genome Institute (JGI-PGF)"/>
            <person name="Walter F."/>
            <person name="Albersmeier A."/>
            <person name="Kalinowski J."/>
            <person name="Ruckert C."/>
        </authorList>
    </citation>
    <scope>NUCLEOTIDE SEQUENCE</scope>
    <source>
        <strain evidence="2">KCTC 32296</strain>
    </source>
</reference>
<reference evidence="2" key="2">
    <citation type="submission" date="2020-09" db="EMBL/GenBank/DDBJ databases">
        <authorList>
            <person name="Sun Q."/>
            <person name="Kim S."/>
        </authorList>
    </citation>
    <scope>NUCLEOTIDE SEQUENCE</scope>
    <source>
        <strain evidence="2">KCTC 32296</strain>
    </source>
</reference>
<feature type="signal peptide" evidence="1">
    <location>
        <begin position="1"/>
        <end position="25"/>
    </location>
</feature>
<organism evidence="2 3">
    <name type="scientific">Asticcacaulis endophyticus</name>
    <dbReference type="NCBI Taxonomy" id="1395890"/>
    <lineage>
        <taxon>Bacteria</taxon>
        <taxon>Pseudomonadati</taxon>
        <taxon>Pseudomonadota</taxon>
        <taxon>Alphaproteobacteria</taxon>
        <taxon>Caulobacterales</taxon>
        <taxon>Caulobacteraceae</taxon>
        <taxon>Asticcacaulis</taxon>
    </lineage>
</organism>
<gene>
    <name evidence="2" type="ORF">GCM10011273_14630</name>
</gene>
<keyword evidence="1" id="KW-0732">Signal</keyword>
<sequence>MLKFRLLAMTAATVCALGAAPQVFAQSTMAKSSKVQQHQNKMVAEIPKCSKKLGSITIVDGDNSYGWTQNNLAPPAKLLKVVVQKSGCFSLVDRGAGMDVAQRERELGNSMGLQRGSNMGKGQIKAADFVLVAEVSAADSNTGGGGAAGLIGGLVGGRAGAVVGGFRTKKMEAETILSLTDVRTSESNSFSGSAAKNELSWGVGAGAGFAGAVGGGYESTEIGRMVTQAFIMAYTDMVQNLGGIDIGGAAAAPTRSFDVLTATTLRSTPDAKGKVLRALPVGLTVYPTGEKNGMWWQVADDNDNIGWVMNDKLSASK</sequence>
<proteinExistence type="predicted"/>
<dbReference type="InterPro" id="IPR005534">
    <property type="entry name" value="Curli_assmbl/transp-comp_CsgG"/>
</dbReference>
<keyword evidence="3" id="KW-1185">Reference proteome</keyword>
<dbReference type="AlphaFoldDB" id="A0A918Q0P2"/>
<evidence type="ECO:0000313" key="3">
    <source>
        <dbReference type="Proteomes" id="UP000662572"/>
    </source>
</evidence>
<dbReference type="GO" id="GO:0030288">
    <property type="term" value="C:outer membrane-bounded periplasmic space"/>
    <property type="evidence" value="ECO:0007669"/>
    <property type="project" value="InterPro"/>
</dbReference>
<evidence type="ECO:0008006" key="4">
    <source>
        <dbReference type="Google" id="ProtNLM"/>
    </source>
</evidence>
<comment type="caution">
    <text evidence="2">The sequence shown here is derived from an EMBL/GenBank/DDBJ whole genome shotgun (WGS) entry which is preliminary data.</text>
</comment>
<dbReference type="RefSeq" id="WP_189485714.1">
    <property type="nucleotide sequence ID" value="NZ_BMZB01000001.1"/>
</dbReference>
<feature type="chain" id="PRO_5038081887" description="Curli biogenesis system outer membrane secretion channel CsgG" evidence="1">
    <location>
        <begin position="26"/>
        <end position="317"/>
    </location>
</feature>
<evidence type="ECO:0000256" key="1">
    <source>
        <dbReference type="SAM" id="SignalP"/>
    </source>
</evidence>
<dbReference type="Pfam" id="PF03783">
    <property type="entry name" value="CsgG"/>
    <property type="match status" value="1"/>
</dbReference>